<reference evidence="2" key="2">
    <citation type="journal article" date="2009" name="Mol. Phylogenet. Evol.">
        <title>Phylogenetic approaches for the analysis of mitochondrial genome sequence data in the Hymenoptera--a lineage with both rapidly and slowly evolving mitochondrial genomes.</title>
        <authorList>
            <person name="Dowton M."/>
            <person name="Cameron S.L."/>
            <person name="Austin A.D."/>
            <person name="Whiting M.F."/>
        </authorList>
    </citation>
    <scope>NUCLEOTIDE SEQUENCE</scope>
</reference>
<keyword evidence="1" id="KW-0812">Transmembrane</keyword>
<evidence type="ECO:0000313" key="2">
    <source>
        <dbReference type="EMBL" id="ACJ69608.1"/>
    </source>
</evidence>
<gene>
    <name evidence="2" type="primary">ND4L</name>
</gene>
<dbReference type="AlphaFoldDB" id="C4NCG4"/>
<keyword evidence="1" id="KW-1133">Transmembrane helix</keyword>
<accession>C4NCG4</accession>
<organism evidence="2">
    <name type="scientific">Schlettererius cinctipes</name>
    <dbReference type="NCBI Taxonomy" id="32424"/>
    <lineage>
        <taxon>Eukaryota</taxon>
        <taxon>Metazoa</taxon>
        <taxon>Ecdysozoa</taxon>
        <taxon>Arthropoda</taxon>
        <taxon>Hexapoda</taxon>
        <taxon>Insecta</taxon>
        <taxon>Pterygota</taxon>
        <taxon>Neoptera</taxon>
        <taxon>Endopterygota</taxon>
        <taxon>Hymenoptera</taxon>
        <taxon>Apocrita</taxon>
        <taxon>Stephanoidea</taxon>
        <taxon>Stephanidae</taxon>
        <taxon>Schlettererinae</taxon>
        <taxon>Schlettererius</taxon>
    </lineage>
</organism>
<feature type="transmembrane region" description="Helical" evidence="1">
    <location>
        <begin position="6"/>
        <end position="24"/>
    </location>
</feature>
<feature type="transmembrane region" description="Helical" evidence="1">
    <location>
        <begin position="58"/>
        <end position="81"/>
    </location>
</feature>
<proteinExistence type="predicted"/>
<geneLocation type="mitochondrion" evidence="2"/>
<feature type="transmembrane region" description="Helical" evidence="1">
    <location>
        <begin position="31"/>
        <end position="52"/>
    </location>
</feature>
<reference evidence="2" key="1">
    <citation type="journal article" date="2009" name="Mol. Biol. Evol.">
        <title>Characterization of 67 mitochondrial tRNA gene rearrangements in the Hymenoptera suggests that mitochondrial tRNA gene position is selectively neutral.</title>
        <authorList>
            <person name="Dowton M."/>
            <person name="Cameron S.L."/>
            <person name="Dowavic J.I."/>
            <person name="Austin A.D."/>
            <person name="Whiting M.F."/>
        </authorList>
    </citation>
    <scope>NUCLEOTIDE SEQUENCE</scope>
</reference>
<protein>
    <submittedName>
        <fullName evidence="2">NADH dehydrogenase subunit 4L</fullName>
    </submittedName>
</protein>
<evidence type="ECO:0000256" key="1">
    <source>
        <dbReference type="SAM" id="Phobius"/>
    </source>
</evidence>
<keyword evidence="1" id="KW-0472">Membrane</keyword>
<dbReference type="EMBL" id="FJ478175">
    <property type="protein sequence ID" value="ACJ69608.1"/>
    <property type="molecule type" value="Genomic_DNA"/>
</dbReference>
<keyword evidence="2" id="KW-0496">Mitochondrion</keyword>
<sequence>MENYNVILCLFMFICSLMIMFTVYEHFLMMLVGIEFLMLSLTYEFFIYLNLIDLSMYLMIYYFIIMVCESVLGLSILVIMVRFNGDDYIKLISLF</sequence>
<name>C4NCG4_9HYME</name>
<dbReference type="Gene3D" id="1.10.287.3510">
    <property type="match status" value="1"/>
</dbReference>